<organism evidence="6">
    <name type="scientific">Anisakis simplex</name>
    <name type="common">Herring worm</name>
    <dbReference type="NCBI Taxonomy" id="6269"/>
    <lineage>
        <taxon>Eukaryota</taxon>
        <taxon>Metazoa</taxon>
        <taxon>Ecdysozoa</taxon>
        <taxon>Nematoda</taxon>
        <taxon>Chromadorea</taxon>
        <taxon>Rhabditida</taxon>
        <taxon>Spirurina</taxon>
        <taxon>Ascaridomorpha</taxon>
        <taxon>Ascaridoidea</taxon>
        <taxon>Anisakidae</taxon>
        <taxon>Anisakis</taxon>
        <taxon>Anisakis simplex complex</taxon>
    </lineage>
</organism>
<comment type="similarity">
    <text evidence="1">Belongs to the TACO1 family.</text>
</comment>
<dbReference type="Proteomes" id="UP000267096">
    <property type="component" value="Unassembled WGS sequence"/>
</dbReference>
<dbReference type="InterPro" id="IPR017856">
    <property type="entry name" value="Integrase-like_N"/>
</dbReference>
<reference evidence="4 5" key="2">
    <citation type="submission" date="2018-11" db="EMBL/GenBank/DDBJ databases">
        <authorList>
            <consortium name="Pathogen Informatics"/>
        </authorList>
    </citation>
    <scope>NUCLEOTIDE SEQUENCE [LARGE SCALE GENOMIC DNA]</scope>
</reference>
<evidence type="ECO:0000313" key="6">
    <source>
        <dbReference type="WBParaSite" id="ASIM_0001634301-mRNA-1"/>
    </source>
</evidence>
<dbReference type="AlphaFoldDB" id="A0A0M3K5V2"/>
<dbReference type="PANTHER" id="PTHR12532">
    <property type="entry name" value="TRANSLATIONAL ACTIVATOR OF CYTOCHROME C OXIDASE 1"/>
    <property type="match status" value="1"/>
</dbReference>
<feature type="domain" description="TACO1/YebC-like N-terminal" evidence="3">
    <location>
        <begin position="30"/>
        <end position="97"/>
    </location>
</feature>
<sequence>MASLGRSVVVSLAVLRRNLSVSSKVLKGHSKWQNIKATKGKMDLLKSQTTNMLLRKVKSAVQKGGFDLKLNRELSTLQQQFRASGLSLDTFNNYLLKLKDKPEVTCYFDIIGPSGSFFVIETETDSKPRMQQTIAKYMNKVGIGFRFASDSGIRRSFEEKGVIQVAPSKATTPVDLEQMEEVGIELDCEDISLVEDDGSRHFELICDIKSLQNVEQKLSSQGYDVLSAELSLRPLHTVTINEQDLVKVEKFYSFLQEDDSVKQIFDNIEPEAVISRSS</sequence>
<accession>A0A0M3K5V2</accession>
<dbReference type="InterPro" id="IPR049083">
    <property type="entry name" value="TACO1_YebC_N"/>
</dbReference>
<proteinExistence type="inferred from homology"/>
<dbReference type="Gene3D" id="3.30.70.980">
    <property type="match status" value="2"/>
</dbReference>
<protein>
    <submittedName>
        <fullName evidence="6">Transcriptional regulatory protein</fullName>
    </submittedName>
</protein>
<dbReference type="InterPro" id="IPR048300">
    <property type="entry name" value="TACO1_YebC-like_2nd/3rd_dom"/>
</dbReference>
<evidence type="ECO:0000313" key="5">
    <source>
        <dbReference type="Proteomes" id="UP000267096"/>
    </source>
</evidence>
<dbReference type="InterPro" id="IPR002876">
    <property type="entry name" value="Transcrip_reg_TACO1-like"/>
</dbReference>
<dbReference type="Gene3D" id="1.10.10.200">
    <property type="match status" value="1"/>
</dbReference>
<evidence type="ECO:0000256" key="1">
    <source>
        <dbReference type="ARBA" id="ARBA00008724"/>
    </source>
</evidence>
<dbReference type="GO" id="GO:0005739">
    <property type="term" value="C:mitochondrion"/>
    <property type="evidence" value="ECO:0007669"/>
    <property type="project" value="TreeGrafter"/>
</dbReference>
<dbReference type="SUPFAM" id="SSF75625">
    <property type="entry name" value="YebC-like"/>
    <property type="match status" value="1"/>
</dbReference>
<feature type="domain" description="TACO1/YebC-like second and third" evidence="2">
    <location>
        <begin position="106"/>
        <end position="268"/>
    </location>
</feature>
<dbReference type="Pfam" id="PF20772">
    <property type="entry name" value="TACO1_YebC_N"/>
    <property type="match status" value="1"/>
</dbReference>
<dbReference type="OrthoDB" id="2017544at2759"/>
<evidence type="ECO:0000259" key="2">
    <source>
        <dbReference type="Pfam" id="PF01709"/>
    </source>
</evidence>
<evidence type="ECO:0000313" key="4">
    <source>
        <dbReference type="EMBL" id="VDK55943.1"/>
    </source>
</evidence>
<gene>
    <name evidence="4" type="ORF">ASIM_LOCUS15750</name>
</gene>
<dbReference type="EMBL" id="UYRR01032533">
    <property type="protein sequence ID" value="VDK55943.1"/>
    <property type="molecule type" value="Genomic_DNA"/>
</dbReference>
<reference evidence="6" key="1">
    <citation type="submission" date="2017-02" db="UniProtKB">
        <authorList>
            <consortium name="WormBaseParasite"/>
        </authorList>
    </citation>
    <scope>IDENTIFICATION</scope>
</reference>
<dbReference type="InterPro" id="IPR029072">
    <property type="entry name" value="YebC-like"/>
</dbReference>
<dbReference type="PANTHER" id="PTHR12532:SF0">
    <property type="entry name" value="TRANSLATIONAL ACTIVATOR OF CYTOCHROME C OXIDASE 1"/>
    <property type="match status" value="1"/>
</dbReference>
<evidence type="ECO:0000259" key="3">
    <source>
        <dbReference type="Pfam" id="PF20772"/>
    </source>
</evidence>
<dbReference type="WBParaSite" id="ASIM_0001634301-mRNA-1">
    <property type="protein sequence ID" value="ASIM_0001634301-mRNA-1"/>
    <property type="gene ID" value="ASIM_0001634301"/>
</dbReference>
<keyword evidence="5" id="KW-1185">Reference proteome</keyword>
<dbReference type="InterPro" id="IPR026564">
    <property type="entry name" value="Transcrip_reg_TACO1-like_dom3"/>
</dbReference>
<name>A0A0M3K5V2_ANISI</name>
<dbReference type="Pfam" id="PF01709">
    <property type="entry name" value="Transcrip_reg"/>
    <property type="match status" value="1"/>
</dbReference>